<dbReference type="InterPro" id="IPR051829">
    <property type="entry name" value="Multiheme_Cytochr_ET"/>
</dbReference>
<evidence type="ECO:0000259" key="4">
    <source>
        <dbReference type="Pfam" id="PF22113"/>
    </source>
</evidence>
<dbReference type="PROSITE" id="PS51257">
    <property type="entry name" value="PROKAR_LIPOPROTEIN"/>
    <property type="match status" value="1"/>
</dbReference>
<keyword evidence="1 3" id="KW-0732">Signal</keyword>
<evidence type="ECO:0000256" key="1">
    <source>
        <dbReference type="ARBA" id="ARBA00022729"/>
    </source>
</evidence>
<protein>
    <submittedName>
        <fullName evidence="5">OmcA/MtrC family decaheme c-type cytochrome</fullName>
    </submittedName>
</protein>
<dbReference type="PANTHER" id="PTHR35038:SF6">
    <property type="entry name" value="SURFACE LOCALIZED DECAHEME CYTOCHROME C LIPOPROTEIN"/>
    <property type="match status" value="1"/>
</dbReference>
<dbReference type="InterPro" id="IPR020014">
    <property type="entry name" value="Decahaem_cyt-c_OmcA/MtrC"/>
</dbReference>
<feature type="signal peptide" evidence="3">
    <location>
        <begin position="1"/>
        <end position="22"/>
    </location>
</feature>
<proteinExistence type="predicted"/>
<evidence type="ECO:0000256" key="2">
    <source>
        <dbReference type="SAM" id="MobiDB-lite"/>
    </source>
</evidence>
<dbReference type="SUPFAM" id="SSF48695">
    <property type="entry name" value="Multiheme cytochromes"/>
    <property type="match status" value="1"/>
</dbReference>
<dbReference type="InterPro" id="IPR054337">
    <property type="entry name" value="Mtrc-MtrF-like_dom_II/IV"/>
</dbReference>
<reference evidence="5 6" key="1">
    <citation type="journal article" date="2012" name="Int. J. Syst. Evol. Microbiol.">
        <title>Shewanella dokdonensis sp. nov., isolated from seawater.</title>
        <authorList>
            <person name="Sung H.R."/>
            <person name="Yoon J.H."/>
            <person name="Ghim S.Y."/>
        </authorList>
    </citation>
    <scope>NUCLEOTIDE SEQUENCE [LARGE SCALE GENOMIC DNA]</scope>
    <source>
        <strain evidence="5 6">DSM 23626</strain>
    </source>
</reference>
<gene>
    <name evidence="5" type="ORF">KHX94_02345</name>
</gene>
<dbReference type="NCBIfam" id="TIGR03507">
    <property type="entry name" value="decahem_SO1788"/>
    <property type="match status" value="1"/>
</dbReference>
<feature type="domain" description="Outer membrane cytochrome MtrC/MtrF-like" evidence="4">
    <location>
        <begin position="235"/>
        <end position="385"/>
    </location>
</feature>
<dbReference type="Gene3D" id="1.10.720.180">
    <property type="match status" value="2"/>
</dbReference>
<dbReference type="PANTHER" id="PTHR35038">
    <property type="entry name" value="DISSIMILATORY SULFITE REDUCTASE SIRA"/>
    <property type="match status" value="1"/>
</dbReference>
<feature type="region of interest" description="Disordered" evidence="2">
    <location>
        <begin position="31"/>
        <end position="56"/>
    </location>
</feature>
<organism evidence="5 6">
    <name type="scientific">Shewanella dokdonensis</name>
    <dbReference type="NCBI Taxonomy" id="712036"/>
    <lineage>
        <taxon>Bacteria</taxon>
        <taxon>Pseudomonadati</taxon>
        <taxon>Pseudomonadota</taxon>
        <taxon>Gammaproteobacteria</taxon>
        <taxon>Alteromonadales</taxon>
        <taxon>Shewanellaceae</taxon>
        <taxon>Shewanella</taxon>
    </lineage>
</organism>
<dbReference type="Proteomes" id="UP000676428">
    <property type="component" value="Chromosome"/>
</dbReference>
<sequence length="807" mass="83991">MMKNHKKSLLALVLLGLFGLSACTFDGDDGKDGADGAPGTPGADGQNGQDGQDAGSAVSAVYNAGDVAFTIEPADNTLAGTGTFALKFKVTAKDQAGAEKPLSGINQVAIYSTTAMPNDTGDGPATVWVNNGADGAHSMYCTLDGTYSSRGETGDACILAEDPANPGTYTGTWQHDGVAPIMNANDDLNAPHRVFLRVYNLKDATDVTKSLSGKVLSQPLDYVPATGALVESTGKDTVADAACIQCHGENAKGTIANIEAHGNYESVKNCIACHNPATQPDADQAAKGYVFDLPAMIHRIHGGKHVADYSGGVPGAWANIEFPAPVYECTTCHNATDEEKTTWNTAPTRAACQGCHTGVNFETGVGHEGIPQANDENCSGCHRGSLAPINAHKVGKRAEYSKLADISFTGAKIVGPSTTTGYTTVEVTADVTIAGTPITATTAFANFSKISTLMGNVDSTTGEVTRWSGRPNLDGSGSNPASTDAAVANLNASAAVTDGVLTLTFDVIDANATGSIYVGTEANYCVSKDGAIAACDSATTYNPDLAFHYGDPVGASSTVKFFNLTDPTAAAKEARFVDPARITVAEAKCNACHNSLDYIKGNRHGVYTFDQCMDCHNNTWSGSYHPETQILTMAREANGSVKVDATDAPIVLSTAPAPVIFHNRDLVTVAHRFHSGNMHNPETGAELESAGIFLDEKGVLHGYPAPSNDCSVCHKDGTKFFDGNGMLTSGKRAIAVSNYGPVSQVSPIAESCRSCHTSASAEAHFVSNGATVESDGLTDPNTVPVESCATCHAQGKSYGIEKFHIIK</sequence>
<dbReference type="Pfam" id="PF22113">
    <property type="entry name" value="Mtrc-MtrF_II-IV_dom"/>
    <property type="match status" value="2"/>
</dbReference>
<evidence type="ECO:0000256" key="3">
    <source>
        <dbReference type="SAM" id="SignalP"/>
    </source>
</evidence>
<dbReference type="Gene3D" id="1.10.780.10">
    <property type="entry name" value="Hydroxylamine Oxidoreductase, Chain A, domain 1"/>
    <property type="match status" value="1"/>
</dbReference>
<feature type="compositionally biased region" description="Low complexity" evidence="2">
    <location>
        <begin position="35"/>
        <end position="56"/>
    </location>
</feature>
<name>A0ABX8DFU1_9GAMM</name>
<dbReference type="InterPro" id="IPR036280">
    <property type="entry name" value="Multihaem_cyt_sf"/>
</dbReference>
<evidence type="ECO:0000313" key="5">
    <source>
        <dbReference type="EMBL" id="QVK23598.1"/>
    </source>
</evidence>
<feature type="region of interest" description="Disordered" evidence="2">
    <location>
        <begin position="462"/>
        <end position="481"/>
    </location>
</feature>
<feature type="chain" id="PRO_5047074148" evidence="3">
    <location>
        <begin position="23"/>
        <end position="807"/>
    </location>
</feature>
<feature type="domain" description="Outer membrane cytochrome MtrC/MtrF-like" evidence="4">
    <location>
        <begin position="581"/>
        <end position="804"/>
    </location>
</feature>
<keyword evidence="6" id="KW-1185">Reference proteome</keyword>
<dbReference type="EMBL" id="CP074572">
    <property type="protein sequence ID" value="QVK23598.1"/>
    <property type="molecule type" value="Genomic_DNA"/>
</dbReference>
<dbReference type="RefSeq" id="WP_213682218.1">
    <property type="nucleotide sequence ID" value="NZ_CP074572.1"/>
</dbReference>
<accession>A0ABX8DFU1</accession>
<evidence type="ECO:0000313" key="6">
    <source>
        <dbReference type="Proteomes" id="UP000676428"/>
    </source>
</evidence>